<sequence length="110" mass="12197">MHTLRGGLARRMGVVYTVYGLQGIIMLALQLIALGAGVFAVFHALRQRTDAFTAVEKLSKPIWLGILVASLLVLLLPLGMFIWVIAVVAICVYLVDVRPRVDEIQRGPRW</sequence>
<keyword evidence="1" id="KW-0812">Transmembrane</keyword>
<protein>
    <recommendedName>
        <fullName evidence="4">DUF2516 domain-containing protein</fullName>
    </recommendedName>
</protein>
<dbReference type="AlphaFoldDB" id="A0A1G6W4U2"/>
<feature type="transmembrane region" description="Helical" evidence="1">
    <location>
        <begin position="12"/>
        <end position="42"/>
    </location>
</feature>
<keyword evidence="1" id="KW-0472">Membrane</keyword>
<keyword evidence="1" id="KW-1133">Transmembrane helix</keyword>
<evidence type="ECO:0000313" key="2">
    <source>
        <dbReference type="EMBL" id="SDD60046.1"/>
    </source>
</evidence>
<proteinExistence type="predicted"/>
<dbReference type="STRING" id="168276.SAMN05444580_105228"/>
<keyword evidence="3" id="KW-1185">Reference proteome</keyword>
<evidence type="ECO:0008006" key="4">
    <source>
        <dbReference type="Google" id="ProtNLM"/>
    </source>
</evidence>
<dbReference type="EMBL" id="FNAB01000005">
    <property type="protein sequence ID" value="SDD60046.1"/>
    <property type="molecule type" value="Genomic_DNA"/>
</dbReference>
<dbReference type="Proteomes" id="UP000199417">
    <property type="component" value="Unassembled WGS sequence"/>
</dbReference>
<dbReference type="Pfam" id="PF10724">
    <property type="entry name" value="DUF2516"/>
    <property type="match status" value="1"/>
</dbReference>
<dbReference type="InterPro" id="IPR019662">
    <property type="entry name" value="DUF2516"/>
</dbReference>
<evidence type="ECO:0000313" key="3">
    <source>
        <dbReference type="Proteomes" id="UP000199417"/>
    </source>
</evidence>
<feature type="transmembrane region" description="Helical" evidence="1">
    <location>
        <begin position="62"/>
        <end position="95"/>
    </location>
</feature>
<evidence type="ECO:0000256" key="1">
    <source>
        <dbReference type="SAM" id="Phobius"/>
    </source>
</evidence>
<accession>A0A1G6W4U2</accession>
<gene>
    <name evidence="2" type="ORF">SAMN05444580_105228</name>
</gene>
<reference evidence="2 3" key="1">
    <citation type="submission" date="2016-10" db="EMBL/GenBank/DDBJ databases">
        <authorList>
            <person name="de Groot N.N."/>
        </authorList>
    </citation>
    <scope>NUCLEOTIDE SEQUENCE [LARGE SCALE GENOMIC DNA]</scope>
    <source>
        <strain evidence="2 3">JCM 11308</strain>
    </source>
</reference>
<organism evidence="2 3">
    <name type="scientific">Rhodococcus tukisamuensis</name>
    <dbReference type="NCBI Taxonomy" id="168276"/>
    <lineage>
        <taxon>Bacteria</taxon>
        <taxon>Bacillati</taxon>
        <taxon>Actinomycetota</taxon>
        <taxon>Actinomycetes</taxon>
        <taxon>Mycobacteriales</taxon>
        <taxon>Nocardiaceae</taxon>
        <taxon>Rhodococcus</taxon>
    </lineage>
</organism>
<name>A0A1G6W4U2_9NOCA</name>